<evidence type="ECO:0000259" key="13">
    <source>
        <dbReference type="PROSITE" id="PS51761"/>
    </source>
</evidence>
<evidence type="ECO:0000256" key="5">
    <source>
        <dbReference type="ARBA" id="ARBA00022651"/>
    </source>
</evidence>
<keyword evidence="6" id="KW-0732">Signal</keyword>
<keyword evidence="7 11" id="KW-0378">Hydrolase</keyword>
<dbReference type="Gene3D" id="2.60.120.180">
    <property type="match status" value="1"/>
</dbReference>
<evidence type="ECO:0000256" key="11">
    <source>
        <dbReference type="PROSITE-ProRule" id="PRU01097"/>
    </source>
</evidence>
<evidence type="ECO:0000256" key="4">
    <source>
        <dbReference type="ARBA" id="ARBA00012590"/>
    </source>
</evidence>
<feature type="active site" description="Nucleophile" evidence="11">
    <location>
        <position position="151"/>
    </location>
</feature>
<evidence type="ECO:0000256" key="3">
    <source>
        <dbReference type="ARBA" id="ARBA00007792"/>
    </source>
</evidence>
<dbReference type="GeneID" id="24106465"/>
<dbReference type="FunFam" id="2.60.120.180:FF:000002">
    <property type="entry name" value="Endo-1,4-beta-xylanase A"/>
    <property type="match status" value="1"/>
</dbReference>
<evidence type="ECO:0000256" key="7">
    <source>
        <dbReference type="ARBA" id="ARBA00022801"/>
    </source>
</evidence>
<sequence>MDSTSSTSTCLRKAISKATFLTSFPGLVHHHTTPQSNPLKMKFSTVLALATAAGAAMASPISTESNETTENLSKRQSINYVQNYNGNVANFKYNQGAGTYSANWNNPPDFVVGLGWSPGSGSRTVNFSGSYSTNSGSYNAVYGWLNNPLTEYYVVENYSYDPCSVGGSQTVGSVTSDGSTYKICKHTQTNQPSIQGTKTFGQFFSVRANKRNSGSVTLSNHFNAWKKYGFANGAANPDFNYQVFATEAFGGSGSSSMTISG</sequence>
<dbReference type="PRINTS" id="PR00911">
    <property type="entry name" value="GLHYDRLASE11"/>
</dbReference>
<dbReference type="InterPro" id="IPR033123">
    <property type="entry name" value="GH11_dom"/>
</dbReference>
<evidence type="ECO:0000313" key="15">
    <source>
        <dbReference type="Proteomes" id="UP000014071"/>
    </source>
</evidence>
<keyword evidence="8 11" id="KW-0119">Carbohydrate metabolism</keyword>
<reference evidence="15" key="1">
    <citation type="journal article" date="2013" name="Genome Announc.">
        <title>Draft genome sequence of the basidiomycetous yeast-like fungus Pseudozyma hubeiensis SY62, which produces an abundant amount of the biosurfactant mannosylerythritol lipids.</title>
        <authorList>
            <person name="Konishi M."/>
            <person name="Hatada Y."/>
            <person name="Horiuchi J."/>
        </authorList>
    </citation>
    <scope>NUCLEOTIDE SEQUENCE [LARGE SCALE GENOMIC DNA]</scope>
    <source>
        <strain evidence="15">SY62</strain>
    </source>
</reference>
<evidence type="ECO:0000256" key="9">
    <source>
        <dbReference type="ARBA" id="ARBA00023295"/>
    </source>
</evidence>
<dbReference type="eggNOG" id="ENOG502RXA7">
    <property type="taxonomic scope" value="Eukaryota"/>
</dbReference>
<keyword evidence="15" id="KW-1185">Reference proteome</keyword>
<dbReference type="InterPro" id="IPR013319">
    <property type="entry name" value="GH11/12"/>
</dbReference>
<dbReference type="UniPathway" id="UPA00114"/>
<keyword evidence="5 11" id="KW-0858">Xylan degradation</keyword>
<dbReference type="EC" id="3.2.1.8" evidence="4 11"/>
<accession>R9NY51</accession>
<name>R9NY51_PSEHS</name>
<protein>
    <recommendedName>
        <fullName evidence="4 11">Endo-1,4-beta-xylanase</fullName>
        <ecNumber evidence="4 11">3.2.1.8</ecNumber>
    </recommendedName>
</protein>
<feature type="domain" description="GH11" evidence="13">
    <location>
        <begin position="67"/>
        <end position="260"/>
    </location>
</feature>
<dbReference type="PROSITE" id="PS51761">
    <property type="entry name" value="GH11_3"/>
    <property type="match status" value="1"/>
</dbReference>
<evidence type="ECO:0000256" key="2">
    <source>
        <dbReference type="ARBA" id="ARBA00004851"/>
    </source>
</evidence>
<comment type="catalytic activity">
    <reaction evidence="1 11 12">
        <text>Endohydrolysis of (1-&gt;4)-beta-D-xylosidic linkages in xylans.</text>
        <dbReference type="EC" id="3.2.1.8"/>
    </reaction>
</comment>
<dbReference type="Proteomes" id="UP000014071">
    <property type="component" value="Unassembled WGS sequence"/>
</dbReference>
<dbReference type="HOGENOM" id="CLU_052631_0_0_1"/>
<dbReference type="PROSITE" id="PS00776">
    <property type="entry name" value="GH11_1"/>
    <property type="match status" value="1"/>
</dbReference>
<evidence type="ECO:0000256" key="8">
    <source>
        <dbReference type="ARBA" id="ARBA00023277"/>
    </source>
</evidence>
<dbReference type="STRING" id="1305764.R9NY51"/>
<comment type="pathway">
    <text evidence="2 11 12">Glycan degradation; xylan degradation.</text>
</comment>
<dbReference type="PANTHER" id="PTHR46828">
    <property type="entry name" value="ENDO-1,4-BETA-XYLANASE A-RELATED"/>
    <property type="match status" value="1"/>
</dbReference>
<dbReference type="InterPro" id="IPR018208">
    <property type="entry name" value="GH11_AS_1"/>
</dbReference>
<gene>
    <name evidence="14" type="ORF">PHSY_001164</name>
</gene>
<comment type="similarity">
    <text evidence="3 11 12">Belongs to the glycosyl hydrolase 11 (cellulase G) family.</text>
</comment>
<organism evidence="14 15">
    <name type="scientific">Pseudozyma hubeiensis (strain SY62)</name>
    <name type="common">Yeast</name>
    <dbReference type="NCBI Taxonomy" id="1305764"/>
    <lineage>
        <taxon>Eukaryota</taxon>
        <taxon>Fungi</taxon>
        <taxon>Dikarya</taxon>
        <taxon>Basidiomycota</taxon>
        <taxon>Ustilaginomycotina</taxon>
        <taxon>Ustilaginomycetes</taxon>
        <taxon>Ustilaginales</taxon>
        <taxon>Ustilaginaceae</taxon>
        <taxon>Pseudozyma</taxon>
    </lineage>
</organism>
<dbReference type="PANTHER" id="PTHR46828:SF2">
    <property type="entry name" value="ENDO-1,4-BETA-XYLANASE A-RELATED"/>
    <property type="match status" value="1"/>
</dbReference>
<proteinExistence type="inferred from homology"/>
<dbReference type="AlphaFoldDB" id="R9NY51"/>
<evidence type="ECO:0000256" key="12">
    <source>
        <dbReference type="RuleBase" id="RU362015"/>
    </source>
</evidence>
<keyword evidence="10 11" id="KW-0624">Polysaccharide degradation</keyword>
<keyword evidence="9 11" id="KW-0326">Glycosidase</keyword>
<dbReference type="Pfam" id="PF00457">
    <property type="entry name" value="Glyco_hydro_11"/>
    <property type="match status" value="1"/>
</dbReference>
<dbReference type="GO" id="GO:0031176">
    <property type="term" value="F:endo-1,4-beta-xylanase activity"/>
    <property type="evidence" value="ECO:0007669"/>
    <property type="project" value="UniProtKB-UniRule"/>
</dbReference>
<evidence type="ECO:0000256" key="1">
    <source>
        <dbReference type="ARBA" id="ARBA00000681"/>
    </source>
</evidence>
<evidence type="ECO:0000313" key="14">
    <source>
        <dbReference type="EMBL" id="GAC93599.1"/>
    </source>
</evidence>
<dbReference type="EMBL" id="DF238777">
    <property type="protein sequence ID" value="GAC93599.1"/>
    <property type="molecule type" value="Genomic_DNA"/>
</dbReference>
<dbReference type="SUPFAM" id="SSF49899">
    <property type="entry name" value="Concanavalin A-like lectins/glucanases"/>
    <property type="match status" value="1"/>
</dbReference>
<dbReference type="GO" id="GO:0045493">
    <property type="term" value="P:xylan catabolic process"/>
    <property type="evidence" value="ECO:0007669"/>
    <property type="project" value="UniProtKB-UniRule"/>
</dbReference>
<feature type="active site" description="Proton donor" evidence="11">
    <location>
        <position position="247"/>
    </location>
</feature>
<dbReference type="InterPro" id="IPR001137">
    <property type="entry name" value="Glyco_hydro_11"/>
</dbReference>
<evidence type="ECO:0000256" key="10">
    <source>
        <dbReference type="ARBA" id="ARBA00023326"/>
    </source>
</evidence>
<evidence type="ECO:0000256" key="6">
    <source>
        <dbReference type="ARBA" id="ARBA00022729"/>
    </source>
</evidence>
<dbReference type="RefSeq" id="XP_012187186.1">
    <property type="nucleotide sequence ID" value="XM_012331796.1"/>
</dbReference>
<dbReference type="InterPro" id="IPR013320">
    <property type="entry name" value="ConA-like_dom_sf"/>
</dbReference>
<dbReference type="OrthoDB" id="2115822at2759"/>